<name>A0A4Y2HY38_ARAVE</name>
<dbReference type="EMBL" id="BGPR01002239">
    <property type="protein sequence ID" value="GBM70233.1"/>
    <property type="molecule type" value="Genomic_DNA"/>
</dbReference>
<organism evidence="2 3">
    <name type="scientific">Araneus ventricosus</name>
    <name type="common">Orbweaver spider</name>
    <name type="synonym">Epeira ventricosa</name>
    <dbReference type="NCBI Taxonomy" id="182803"/>
    <lineage>
        <taxon>Eukaryota</taxon>
        <taxon>Metazoa</taxon>
        <taxon>Ecdysozoa</taxon>
        <taxon>Arthropoda</taxon>
        <taxon>Chelicerata</taxon>
        <taxon>Arachnida</taxon>
        <taxon>Araneae</taxon>
        <taxon>Araneomorphae</taxon>
        <taxon>Entelegynae</taxon>
        <taxon>Araneoidea</taxon>
        <taxon>Araneidae</taxon>
        <taxon>Araneus</taxon>
    </lineage>
</organism>
<dbReference type="AlphaFoldDB" id="A0A4Y2HY38"/>
<protein>
    <submittedName>
        <fullName evidence="2">Uncharacterized protein</fullName>
    </submittedName>
</protein>
<keyword evidence="1" id="KW-0732">Signal</keyword>
<feature type="chain" id="PRO_5021450897" evidence="1">
    <location>
        <begin position="20"/>
        <end position="112"/>
    </location>
</feature>
<dbReference type="OrthoDB" id="6417358at2759"/>
<sequence length="112" mass="12846">MRFVLCLLLIFVLAAGLSCFRLAIRVCFRDAATNTESECAFCNPRTLQSTMRNCTGTQDGIPNNLWTEVQKRCILRTCRQQHPSQKVLPTIFPMGSNRMAREEKFIMEQTNI</sequence>
<dbReference type="PROSITE" id="PS51257">
    <property type="entry name" value="PROKAR_LIPOPROTEIN"/>
    <property type="match status" value="1"/>
</dbReference>
<accession>A0A4Y2HY38</accession>
<evidence type="ECO:0000313" key="3">
    <source>
        <dbReference type="Proteomes" id="UP000499080"/>
    </source>
</evidence>
<gene>
    <name evidence="2" type="ORF">AVEN_147155_1</name>
</gene>
<evidence type="ECO:0000313" key="2">
    <source>
        <dbReference type="EMBL" id="GBM70233.1"/>
    </source>
</evidence>
<keyword evidence="3" id="KW-1185">Reference proteome</keyword>
<dbReference type="Proteomes" id="UP000499080">
    <property type="component" value="Unassembled WGS sequence"/>
</dbReference>
<proteinExistence type="predicted"/>
<comment type="caution">
    <text evidence="2">The sequence shown here is derived from an EMBL/GenBank/DDBJ whole genome shotgun (WGS) entry which is preliminary data.</text>
</comment>
<evidence type="ECO:0000256" key="1">
    <source>
        <dbReference type="SAM" id="SignalP"/>
    </source>
</evidence>
<feature type="signal peptide" evidence="1">
    <location>
        <begin position="1"/>
        <end position="19"/>
    </location>
</feature>
<reference evidence="2 3" key="1">
    <citation type="journal article" date="2019" name="Sci. Rep.">
        <title>Orb-weaving spider Araneus ventricosus genome elucidates the spidroin gene catalogue.</title>
        <authorList>
            <person name="Kono N."/>
            <person name="Nakamura H."/>
            <person name="Ohtoshi R."/>
            <person name="Moran D.A.P."/>
            <person name="Shinohara A."/>
            <person name="Yoshida Y."/>
            <person name="Fujiwara M."/>
            <person name="Mori M."/>
            <person name="Tomita M."/>
            <person name="Arakawa K."/>
        </authorList>
    </citation>
    <scope>NUCLEOTIDE SEQUENCE [LARGE SCALE GENOMIC DNA]</scope>
</reference>